<protein>
    <submittedName>
        <fullName evidence="2">Uncharacterized protein</fullName>
    </submittedName>
</protein>
<proteinExistence type="predicted"/>
<evidence type="ECO:0000256" key="1">
    <source>
        <dbReference type="SAM" id="MobiDB-lite"/>
    </source>
</evidence>
<feature type="compositionally biased region" description="Polar residues" evidence="1">
    <location>
        <begin position="187"/>
        <end position="206"/>
    </location>
</feature>
<keyword evidence="3" id="KW-1185">Reference proteome</keyword>
<evidence type="ECO:0000313" key="2">
    <source>
        <dbReference type="EMBL" id="CAI9271462.1"/>
    </source>
</evidence>
<accession>A0AA35VWQ8</accession>
<dbReference type="AlphaFoldDB" id="A0AA35VWQ8"/>
<gene>
    <name evidence="2" type="ORF">LSALG_LOCUS11732</name>
</gene>
<name>A0AA35VWQ8_LACSI</name>
<organism evidence="2 3">
    <name type="scientific">Lactuca saligna</name>
    <name type="common">Willowleaf lettuce</name>
    <dbReference type="NCBI Taxonomy" id="75948"/>
    <lineage>
        <taxon>Eukaryota</taxon>
        <taxon>Viridiplantae</taxon>
        <taxon>Streptophyta</taxon>
        <taxon>Embryophyta</taxon>
        <taxon>Tracheophyta</taxon>
        <taxon>Spermatophyta</taxon>
        <taxon>Magnoliopsida</taxon>
        <taxon>eudicotyledons</taxon>
        <taxon>Gunneridae</taxon>
        <taxon>Pentapetalae</taxon>
        <taxon>asterids</taxon>
        <taxon>campanulids</taxon>
        <taxon>Asterales</taxon>
        <taxon>Asteraceae</taxon>
        <taxon>Cichorioideae</taxon>
        <taxon>Cichorieae</taxon>
        <taxon>Lactucinae</taxon>
        <taxon>Lactuca</taxon>
    </lineage>
</organism>
<reference evidence="2" key="1">
    <citation type="submission" date="2023-04" db="EMBL/GenBank/DDBJ databases">
        <authorList>
            <person name="Vijverberg K."/>
            <person name="Xiong W."/>
            <person name="Schranz E."/>
        </authorList>
    </citation>
    <scope>NUCLEOTIDE SEQUENCE</scope>
</reference>
<sequence length="252" mass="27841">MCRKGLSKRERCQSMLIGWDEGGILLLGGSSERDFKGGMPPRSVMWCKGRESKREFKDEDVKIMADRLMDHEKQIKEGQVNVELGTDAMTLVFGKEKGGFLKGVVMGVTYNRYFNVPHSKGSSKEEVKDLKVALHNGKLELEKKDVELKALSTKVNEQDQTLKLVLVHLNAKGADFPNLSHTTGVSSEKILQSNETSPISLKTNEPSEPVTPVIPKPTKIPVQMKSATATPDAELISKKSATNRSGEDLMES</sequence>
<feature type="region of interest" description="Disordered" evidence="1">
    <location>
        <begin position="187"/>
        <end position="252"/>
    </location>
</feature>
<evidence type="ECO:0000313" key="3">
    <source>
        <dbReference type="Proteomes" id="UP001177003"/>
    </source>
</evidence>
<dbReference type="Proteomes" id="UP001177003">
    <property type="component" value="Chromosome 2"/>
</dbReference>
<dbReference type="EMBL" id="OX465078">
    <property type="protein sequence ID" value="CAI9271462.1"/>
    <property type="molecule type" value="Genomic_DNA"/>
</dbReference>